<dbReference type="GO" id="GO:0005634">
    <property type="term" value="C:nucleus"/>
    <property type="evidence" value="ECO:0007669"/>
    <property type="project" value="UniProtKB-SubCell"/>
</dbReference>
<dbReference type="Pfam" id="PF13359">
    <property type="entry name" value="DDE_Tnp_4"/>
    <property type="match status" value="1"/>
</dbReference>
<comment type="similarity">
    <text evidence="3">Belongs to the HARBI1 family.</text>
</comment>
<evidence type="ECO:0000256" key="2">
    <source>
        <dbReference type="ARBA" id="ARBA00004123"/>
    </source>
</evidence>
<comment type="caution">
    <text evidence="9">The sequence shown here is derived from an EMBL/GenBank/DDBJ whole genome shotgun (WGS) entry which is preliminary data.</text>
</comment>
<dbReference type="InterPro" id="IPR045249">
    <property type="entry name" value="HARBI1-like"/>
</dbReference>
<evidence type="ECO:0000256" key="1">
    <source>
        <dbReference type="ARBA" id="ARBA00001968"/>
    </source>
</evidence>
<evidence type="ECO:0000259" key="8">
    <source>
        <dbReference type="Pfam" id="PF13359"/>
    </source>
</evidence>
<proteinExistence type="inferred from homology"/>
<organism evidence="9 10">
    <name type="scientific">Ancylostoma caninum</name>
    <name type="common">Dog hookworm</name>
    <dbReference type="NCBI Taxonomy" id="29170"/>
    <lineage>
        <taxon>Eukaryota</taxon>
        <taxon>Metazoa</taxon>
        <taxon>Ecdysozoa</taxon>
        <taxon>Nematoda</taxon>
        <taxon>Chromadorea</taxon>
        <taxon>Rhabditida</taxon>
        <taxon>Rhabditina</taxon>
        <taxon>Rhabditomorpha</taxon>
        <taxon>Strongyloidea</taxon>
        <taxon>Ancylostomatidae</taxon>
        <taxon>Ancylostomatinae</taxon>
        <taxon>Ancylostoma</taxon>
    </lineage>
</organism>
<dbReference type="InterPro" id="IPR027806">
    <property type="entry name" value="HARBI1_dom"/>
</dbReference>
<evidence type="ECO:0000313" key="10">
    <source>
        <dbReference type="Proteomes" id="UP000252519"/>
    </source>
</evidence>
<protein>
    <submittedName>
        <fullName evidence="9">Transposase, IS4 family</fullName>
    </submittedName>
</protein>
<evidence type="ECO:0000256" key="6">
    <source>
        <dbReference type="ARBA" id="ARBA00022801"/>
    </source>
</evidence>
<keyword evidence="5" id="KW-0479">Metal-binding</keyword>
<dbReference type="Proteomes" id="UP000252519">
    <property type="component" value="Unassembled WGS sequence"/>
</dbReference>
<dbReference type="PANTHER" id="PTHR22930">
    <property type="match status" value="1"/>
</dbReference>
<dbReference type="PANTHER" id="PTHR22930:SF289">
    <property type="entry name" value="DDE TNP4 DOMAIN-CONTAINING PROTEIN-RELATED"/>
    <property type="match status" value="1"/>
</dbReference>
<evidence type="ECO:0000256" key="4">
    <source>
        <dbReference type="ARBA" id="ARBA00022722"/>
    </source>
</evidence>
<feature type="domain" description="DDE Tnp4" evidence="8">
    <location>
        <begin position="2"/>
        <end position="126"/>
    </location>
</feature>
<evidence type="ECO:0000256" key="7">
    <source>
        <dbReference type="ARBA" id="ARBA00023242"/>
    </source>
</evidence>
<comment type="subcellular location">
    <subcellularLocation>
        <location evidence="2">Nucleus</location>
    </subcellularLocation>
</comment>
<dbReference type="STRING" id="29170.A0A368G278"/>
<comment type="cofactor">
    <cofactor evidence="1">
        <name>a divalent metal cation</name>
        <dbReference type="ChEBI" id="CHEBI:60240"/>
    </cofactor>
</comment>
<accession>A0A368G278</accession>
<reference evidence="9 10" key="1">
    <citation type="submission" date="2014-10" db="EMBL/GenBank/DDBJ databases">
        <title>Draft genome of the hookworm Ancylostoma caninum.</title>
        <authorList>
            <person name="Mitreva M."/>
        </authorList>
    </citation>
    <scope>NUCLEOTIDE SEQUENCE [LARGE SCALE GENOMIC DNA]</scope>
    <source>
        <strain evidence="9 10">Baltimore</strain>
    </source>
</reference>
<evidence type="ECO:0000313" key="9">
    <source>
        <dbReference type="EMBL" id="RCN38551.1"/>
    </source>
</evidence>
<evidence type="ECO:0000256" key="5">
    <source>
        <dbReference type="ARBA" id="ARBA00022723"/>
    </source>
</evidence>
<dbReference type="GO" id="GO:0016787">
    <property type="term" value="F:hydrolase activity"/>
    <property type="evidence" value="ECO:0007669"/>
    <property type="project" value="UniProtKB-KW"/>
</dbReference>
<dbReference type="GO" id="GO:0046872">
    <property type="term" value="F:metal ion binding"/>
    <property type="evidence" value="ECO:0007669"/>
    <property type="project" value="UniProtKB-KW"/>
</dbReference>
<keyword evidence="7" id="KW-0539">Nucleus</keyword>
<name>A0A368G278_ANCCA</name>
<dbReference type="OrthoDB" id="5834473at2759"/>
<gene>
    <name evidence="9" type="ORF">ANCCAN_15537</name>
</gene>
<dbReference type="EMBL" id="JOJR01000391">
    <property type="protein sequence ID" value="RCN38551.1"/>
    <property type="molecule type" value="Genomic_DNA"/>
</dbReference>
<keyword evidence="6" id="KW-0378">Hydrolase</keyword>
<keyword evidence="10" id="KW-1185">Reference proteome</keyword>
<keyword evidence="4" id="KW-0540">Nuclease</keyword>
<sequence>MIAVVDARGRFLYINCRVPGSCHDSSIWRRSQASRIFESGRATPGYRLLGDAGFANSASIVTPYRRMAAERDERKARFNLEHAEGRVVVEQAFGALKRRFGILENIARIEPPKVQQVIQACAILYNISILVGAQDGLPLSGVRVAEAPLPPPRAEPRDYLAQSFLLSM</sequence>
<evidence type="ECO:0000256" key="3">
    <source>
        <dbReference type="ARBA" id="ARBA00006958"/>
    </source>
</evidence>
<dbReference type="GO" id="GO:0004518">
    <property type="term" value="F:nuclease activity"/>
    <property type="evidence" value="ECO:0007669"/>
    <property type="project" value="UniProtKB-KW"/>
</dbReference>
<dbReference type="AlphaFoldDB" id="A0A368G278"/>